<dbReference type="Proteomes" id="UP000192276">
    <property type="component" value="Unassembled WGS sequence"/>
</dbReference>
<dbReference type="PROSITE" id="PS50110">
    <property type="entry name" value="RESPONSE_REGULATORY"/>
    <property type="match status" value="1"/>
</dbReference>
<comment type="caution">
    <text evidence="4">The sequence shown here is derived from an EMBL/GenBank/DDBJ whole genome shotgun (WGS) entry which is preliminary data.</text>
</comment>
<dbReference type="Gene3D" id="3.40.50.2300">
    <property type="match status" value="1"/>
</dbReference>
<dbReference type="InterPro" id="IPR001789">
    <property type="entry name" value="Sig_transdc_resp-reg_receiver"/>
</dbReference>
<dbReference type="STRING" id="550983.A4R26_11515"/>
<feature type="modified residue" description="4-aspartylphosphate" evidence="2">
    <location>
        <position position="59"/>
    </location>
</feature>
<gene>
    <name evidence="4" type="ORF">A4R26_11515</name>
</gene>
<dbReference type="PANTHER" id="PTHR44591">
    <property type="entry name" value="STRESS RESPONSE REGULATOR PROTEIN 1"/>
    <property type="match status" value="1"/>
</dbReference>
<sequence length="90" mass="10508">MFPSRIVLIDDDQDDGYIFDLALKHLPWEIQFQHIQDSDRALAILSEKEFTPPDMLFLDWNMPKFDGKQCLLRIRAIPGYDLLPIVICST</sequence>
<dbReference type="PANTHER" id="PTHR44591:SF3">
    <property type="entry name" value="RESPONSE REGULATORY DOMAIN-CONTAINING PROTEIN"/>
    <property type="match status" value="1"/>
</dbReference>
<dbReference type="RefSeq" id="WP_242674816.1">
    <property type="nucleotide sequence ID" value="NZ_LWBP01000013.1"/>
</dbReference>
<evidence type="ECO:0000313" key="5">
    <source>
        <dbReference type="Proteomes" id="UP000192276"/>
    </source>
</evidence>
<name>A0A1V9GAV9_9BACT</name>
<dbReference type="Pfam" id="PF00072">
    <property type="entry name" value="Response_reg"/>
    <property type="match status" value="1"/>
</dbReference>
<dbReference type="InterPro" id="IPR050595">
    <property type="entry name" value="Bact_response_regulator"/>
</dbReference>
<dbReference type="EMBL" id="LWBP01000013">
    <property type="protein sequence ID" value="OQP67684.1"/>
    <property type="molecule type" value="Genomic_DNA"/>
</dbReference>
<protein>
    <recommendedName>
        <fullName evidence="3">Response regulatory domain-containing protein</fullName>
    </recommendedName>
</protein>
<feature type="domain" description="Response regulatory" evidence="3">
    <location>
        <begin position="5"/>
        <end position="90"/>
    </location>
</feature>
<keyword evidence="5" id="KW-1185">Reference proteome</keyword>
<dbReference type="InterPro" id="IPR011006">
    <property type="entry name" value="CheY-like_superfamily"/>
</dbReference>
<dbReference type="SUPFAM" id="SSF52172">
    <property type="entry name" value="CheY-like"/>
    <property type="match status" value="1"/>
</dbReference>
<evidence type="ECO:0000313" key="4">
    <source>
        <dbReference type="EMBL" id="OQP67684.1"/>
    </source>
</evidence>
<reference evidence="5" key="1">
    <citation type="submission" date="2016-04" db="EMBL/GenBank/DDBJ databases">
        <authorList>
            <person name="Chen L."/>
            <person name="Zhuang W."/>
            <person name="Wang G."/>
        </authorList>
    </citation>
    <scope>NUCLEOTIDE SEQUENCE [LARGE SCALE GENOMIC DNA]</scope>
    <source>
        <strain evidence="5">208</strain>
    </source>
</reference>
<evidence type="ECO:0000259" key="3">
    <source>
        <dbReference type="PROSITE" id="PS50110"/>
    </source>
</evidence>
<evidence type="ECO:0000256" key="2">
    <source>
        <dbReference type="PROSITE-ProRule" id="PRU00169"/>
    </source>
</evidence>
<evidence type="ECO:0000256" key="1">
    <source>
        <dbReference type="ARBA" id="ARBA00022553"/>
    </source>
</evidence>
<dbReference type="AlphaFoldDB" id="A0A1V9GAV9"/>
<proteinExistence type="predicted"/>
<keyword evidence="1 2" id="KW-0597">Phosphoprotein</keyword>
<dbReference type="GO" id="GO:0000160">
    <property type="term" value="P:phosphorelay signal transduction system"/>
    <property type="evidence" value="ECO:0007669"/>
    <property type="project" value="InterPro"/>
</dbReference>
<organism evidence="4 5">
    <name type="scientific">Niastella populi</name>
    <dbReference type="NCBI Taxonomy" id="550983"/>
    <lineage>
        <taxon>Bacteria</taxon>
        <taxon>Pseudomonadati</taxon>
        <taxon>Bacteroidota</taxon>
        <taxon>Chitinophagia</taxon>
        <taxon>Chitinophagales</taxon>
        <taxon>Chitinophagaceae</taxon>
        <taxon>Niastella</taxon>
    </lineage>
</organism>
<accession>A0A1V9GAV9</accession>